<dbReference type="AlphaFoldDB" id="R7ACG9"/>
<feature type="chain" id="PRO_5004427799" description="DUF885 domain-containing protein" evidence="1">
    <location>
        <begin position="20"/>
        <end position="606"/>
    </location>
</feature>
<dbReference type="PANTHER" id="PTHR33361:SF2">
    <property type="entry name" value="DUF885 DOMAIN-CONTAINING PROTEIN"/>
    <property type="match status" value="1"/>
</dbReference>
<dbReference type="Pfam" id="PF05960">
    <property type="entry name" value="DUF885"/>
    <property type="match status" value="1"/>
</dbReference>
<evidence type="ECO:0008006" key="4">
    <source>
        <dbReference type="Google" id="ProtNLM"/>
    </source>
</evidence>
<evidence type="ECO:0000256" key="1">
    <source>
        <dbReference type="SAM" id="SignalP"/>
    </source>
</evidence>
<dbReference type="PANTHER" id="PTHR33361">
    <property type="entry name" value="GLR0591 PROTEIN"/>
    <property type="match status" value="1"/>
</dbReference>
<name>R7ACG9_9FIRM</name>
<evidence type="ECO:0000313" key="3">
    <source>
        <dbReference type="Proteomes" id="UP000018141"/>
    </source>
</evidence>
<feature type="signal peptide" evidence="1">
    <location>
        <begin position="1"/>
        <end position="19"/>
    </location>
</feature>
<evidence type="ECO:0000313" key="2">
    <source>
        <dbReference type="EMBL" id="CDD58488.1"/>
    </source>
</evidence>
<proteinExistence type="predicted"/>
<dbReference type="PROSITE" id="PS51257">
    <property type="entry name" value="PROKAR_LIPOPROTEIN"/>
    <property type="match status" value="1"/>
</dbReference>
<gene>
    <name evidence="2" type="ORF">BN656_02108</name>
</gene>
<sequence length="606" mass="69167">MKRRFFAVFLAVIMCFGIAGCSFGPWHGTGSDSSNQEGSAEQTVRTYAEKDLEAFNEFTLDVFCDAVSQDTLTLHCMVKNPENYGIEHTAATLGTIDINSLDNTSDITDCLNRLNTFRYEELSQKQQLTYDIMKNYLTTELEYSDLYMYSASLTPYSGITVMLPTLLAEYEFYSKADVDDYIALLNDTGRYFSDIMEFERLRSEKGLFMEDYIADELIGQCRTFIDKNSSEDSFLITSFASRLNDVSQLTDTERNAYIEANRKAVISSVLPAYQDIIDGIASLKGTNRYQGGLCNYPDGRKYYEYLVKSDLGWSKSMNDLDELLDQYITSAYLSLQAILAKDPSVADRLDHFSFTLTDPEEIVNDLHSKLTDEFPAAPEVEYSIRDIDKSLEENANPAMYIIPQIDNYTGNVILINRYQADYATIYPMLAHEGYPGHMYQTTYFAATNPDPVRRILQTGGYSEGWASYVEMLSYMYDDKSSSDSIYQLLKDNETITLALYSKMDMGVNYYGWTKDRLRIYLQDWGVADGMDIDRLYGYLCAEPASYPKYSLGCFAFMDLRVNAQASLGERFDAVEFHRFLMDLGPAPFDIVYERFDRWLASQTGKS</sequence>
<dbReference type="InterPro" id="IPR010281">
    <property type="entry name" value="DUF885"/>
</dbReference>
<organism evidence="2 3">
    <name type="scientific">Bacteroides pectinophilus CAG:437</name>
    <dbReference type="NCBI Taxonomy" id="1263051"/>
    <lineage>
        <taxon>Bacteria</taxon>
        <taxon>Bacillati</taxon>
        <taxon>Bacillota</taxon>
        <taxon>Clostridia</taxon>
        <taxon>Eubacteriales</taxon>
    </lineage>
</organism>
<reference evidence="2" key="1">
    <citation type="submission" date="2012-11" db="EMBL/GenBank/DDBJ databases">
        <title>Dependencies among metagenomic species, viruses, plasmids and units of genetic variation.</title>
        <authorList>
            <person name="Nielsen H.B."/>
            <person name="Almeida M."/>
            <person name="Juncker A.S."/>
            <person name="Rasmussen S."/>
            <person name="Li J."/>
            <person name="Sunagawa S."/>
            <person name="Plichta D."/>
            <person name="Gautier L."/>
            <person name="Le Chatelier E."/>
            <person name="Peletier E."/>
            <person name="Bonde I."/>
            <person name="Nielsen T."/>
            <person name="Manichanh C."/>
            <person name="Arumugam M."/>
            <person name="Batto J."/>
            <person name="Santos M.B.Q.D."/>
            <person name="Blom N."/>
            <person name="Borruel N."/>
            <person name="Burgdorf K.S."/>
            <person name="Boumezbeur F."/>
            <person name="Casellas F."/>
            <person name="Dore J."/>
            <person name="Guarner F."/>
            <person name="Hansen T."/>
            <person name="Hildebrand F."/>
            <person name="Kaas R.S."/>
            <person name="Kennedy S."/>
            <person name="Kristiansen K."/>
            <person name="Kultima J.R."/>
            <person name="Leonard P."/>
            <person name="Levenez F."/>
            <person name="Lund O."/>
            <person name="Moumen B."/>
            <person name="Le Paslier D."/>
            <person name="Pons N."/>
            <person name="Pedersen O."/>
            <person name="Prifti E."/>
            <person name="Qin J."/>
            <person name="Raes J."/>
            <person name="Tap J."/>
            <person name="Tims S."/>
            <person name="Ussery D.W."/>
            <person name="Yamada T."/>
            <person name="MetaHit consortium"/>
            <person name="Renault P."/>
            <person name="Sicheritz-Ponten T."/>
            <person name="Bork P."/>
            <person name="Wang J."/>
            <person name="Brunak S."/>
            <person name="Ehrlich S.D."/>
        </authorList>
    </citation>
    <scope>NUCLEOTIDE SEQUENCE [LARGE SCALE GENOMIC DNA]</scope>
</reference>
<dbReference type="Proteomes" id="UP000018141">
    <property type="component" value="Unassembled WGS sequence"/>
</dbReference>
<keyword evidence="1" id="KW-0732">Signal</keyword>
<accession>R7ACG9</accession>
<comment type="caution">
    <text evidence="2">The sequence shown here is derived from an EMBL/GenBank/DDBJ whole genome shotgun (WGS) entry which is preliminary data.</text>
</comment>
<protein>
    <recommendedName>
        <fullName evidence="4">DUF885 domain-containing protein</fullName>
    </recommendedName>
</protein>
<dbReference type="EMBL" id="CBHH010000057">
    <property type="protein sequence ID" value="CDD58488.1"/>
    <property type="molecule type" value="Genomic_DNA"/>
</dbReference>